<accession>A0ABP4TBS8</accession>
<protein>
    <submittedName>
        <fullName evidence="1">Uncharacterized protein</fullName>
    </submittedName>
</protein>
<dbReference type="EMBL" id="BAAAQF010000015">
    <property type="protein sequence ID" value="GAA1685388.1"/>
    <property type="molecule type" value="Genomic_DNA"/>
</dbReference>
<proteinExistence type="predicted"/>
<evidence type="ECO:0000313" key="2">
    <source>
        <dbReference type="Proteomes" id="UP001499851"/>
    </source>
</evidence>
<organism evidence="1 2">
    <name type="scientific">Glycomyces endophyticus</name>
    <dbReference type="NCBI Taxonomy" id="480996"/>
    <lineage>
        <taxon>Bacteria</taxon>
        <taxon>Bacillati</taxon>
        <taxon>Actinomycetota</taxon>
        <taxon>Actinomycetes</taxon>
        <taxon>Glycomycetales</taxon>
        <taxon>Glycomycetaceae</taxon>
        <taxon>Glycomyces</taxon>
    </lineage>
</organism>
<evidence type="ECO:0000313" key="1">
    <source>
        <dbReference type="EMBL" id="GAA1685388.1"/>
    </source>
</evidence>
<sequence length="102" mass="11318">MDLRAVGLQKAAEVRHEQAPREVVRFVAVGAVDDHPPKALRLQHLLEHLQFMEVFEEVGAVVLVQFGFERGERLRVVGIVGERVARLLIHASSLTPCDDDAG</sequence>
<reference evidence="2" key="1">
    <citation type="journal article" date="2019" name="Int. J. Syst. Evol. Microbiol.">
        <title>The Global Catalogue of Microorganisms (GCM) 10K type strain sequencing project: providing services to taxonomists for standard genome sequencing and annotation.</title>
        <authorList>
            <consortium name="The Broad Institute Genomics Platform"/>
            <consortium name="The Broad Institute Genome Sequencing Center for Infectious Disease"/>
            <person name="Wu L."/>
            <person name="Ma J."/>
        </authorList>
    </citation>
    <scope>NUCLEOTIDE SEQUENCE [LARGE SCALE GENOMIC DNA]</scope>
    <source>
        <strain evidence="2">JCM 16001</strain>
    </source>
</reference>
<dbReference type="Proteomes" id="UP001499851">
    <property type="component" value="Unassembled WGS sequence"/>
</dbReference>
<comment type="caution">
    <text evidence="1">The sequence shown here is derived from an EMBL/GenBank/DDBJ whole genome shotgun (WGS) entry which is preliminary data.</text>
</comment>
<keyword evidence="2" id="KW-1185">Reference proteome</keyword>
<name>A0ABP4TBS8_9ACTN</name>
<gene>
    <name evidence="1" type="ORF">GCM10009830_36090</name>
</gene>